<dbReference type="EnsemblMetazoa" id="G32496.1">
    <property type="protein sequence ID" value="G32496.1:cds"/>
    <property type="gene ID" value="G32496"/>
</dbReference>
<keyword evidence="2" id="KW-0186">Copper</keyword>
<dbReference type="AlphaFoldDB" id="A0A8W8MDV3"/>
<dbReference type="Proteomes" id="UP000005408">
    <property type="component" value="Unassembled WGS sequence"/>
</dbReference>
<evidence type="ECO:0000259" key="4">
    <source>
        <dbReference type="PROSITE" id="PS00497"/>
    </source>
</evidence>
<dbReference type="OrthoDB" id="6132182at2759"/>
<dbReference type="InterPro" id="IPR002227">
    <property type="entry name" value="Tyrosinase_Cu-bd"/>
</dbReference>
<evidence type="ECO:0000313" key="7">
    <source>
        <dbReference type="Proteomes" id="UP000005408"/>
    </source>
</evidence>
<feature type="domain" description="Tyrosinase copper-binding" evidence="4">
    <location>
        <begin position="148"/>
        <end position="165"/>
    </location>
</feature>
<sequence>MKEILKITTLVTTILFCSVDARVRPIGLPKSLLECFQRYSQNTYTKKYPVEQQSLICLQRFTWMESKTPCKKMSNTELNYLRSLFNKSKNHRKKRATQNKRKRKEYRSLTEKERKVFHDAVLALKAKSTSNYETIANYHQANAGQSAHGGPNFPGWHRVFLLIYEEALIEASNGKLSGIPYIDWRLDYRLSSPGSSILWTNEYLGNGDGRVRNGPFENWVINRTTLVRNVGTTQRDPTNEDSVAELFAITSARSFADQLENVHNIGHIYVGGLMNSLRYATYDPVFFMHHCWIDYLWWRYQCPNGRCRDDRFVYPGTNRDGDHAPNEPMDNLVYKGELLTKDGYDRRWLDNVEYEISPADCNENCNSRYATNGLECVSSRCLSATSGNFSPFEKRKKRSANRRNRHFRKRKREVLSYPVQNIFRVDCESDTTLWGYIPVKVVYVRCTDEQVYNSFTVKNGTVLSSTAYDFYDNRPEIQKIDRLTLTGHPSHFKNCTADESGVFKINVNSYGLNYRGNYEEYAIVDDRIPLSSAMAYIAVKRPTKRRSSKVYLTAFDGCGRYCTPECLVPGSKPPRYEPCTGAIEIDVKRPKGYANTFDDAVLMYFNFRKPGSFPTFNERSVPIVFYCKRNEKWIPAP</sequence>
<dbReference type="Pfam" id="PF00264">
    <property type="entry name" value="Tyrosinase"/>
    <property type="match status" value="1"/>
</dbReference>
<feature type="region of interest" description="Disordered" evidence="3">
    <location>
        <begin position="88"/>
        <end position="108"/>
    </location>
</feature>
<evidence type="ECO:0000256" key="1">
    <source>
        <dbReference type="ARBA" id="ARBA00022723"/>
    </source>
</evidence>
<organism evidence="6 7">
    <name type="scientific">Magallana gigas</name>
    <name type="common">Pacific oyster</name>
    <name type="synonym">Crassostrea gigas</name>
    <dbReference type="NCBI Taxonomy" id="29159"/>
    <lineage>
        <taxon>Eukaryota</taxon>
        <taxon>Metazoa</taxon>
        <taxon>Spiralia</taxon>
        <taxon>Lophotrochozoa</taxon>
        <taxon>Mollusca</taxon>
        <taxon>Bivalvia</taxon>
        <taxon>Autobranchia</taxon>
        <taxon>Pteriomorphia</taxon>
        <taxon>Ostreida</taxon>
        <taxon>Ostreoidea</taxon>
        <taxon>Ostreidae</taxon>
        <taxon>Magallana</taxon>
    </lineage>
</organism>
<dbReference type="PANTHER" id="PTHR11474">
    <property type="entry name" value="TYROSINASE FAMILY MEMBER"/>
    <property type="match status" value="1"/>
</dbReference>
<accession>A0A8W8MDV3</accession>
<dbReference type="PROSITE" id="PS00497">
    <property type="entry name" value="TYROSINASE_1"/>
    <property type="match status" value="1"/>
</dbReference>
<dbReference type="InterPro" id="IPR008922">
    <property type="entry name" value="Di-copper_centre_dom_sf"/>
</dbReference>
<keyword evidence="1" id="KW-0479">Metal-binding</keyword>
<dbReference type="SUPFAM" id="SSF48056">
    <property type="entry name" value="Di-copper centre-containing domain"/>
    <property type="match status" value="1"/>
</dbReference>
<protein>
    <recommendedName>
        <fullName evidence="4 5">Tyrosinase copper-binding domain-containing protein</fullName>
    </recommendedName>
</protein>
<dbReference type="OMA" id="ETIANYH"/>
<dbReference type="GO" id="GO:0016491">
    <property type="term" value="F:oxidoreductase activity"/>
    <property type="evidence" value="ECO:0007669"/>
    <property type="project" value="InterPro"/>
</dbReference>
<keyword evidence="7" id="KW-1185">Reference proteome</keyword>
<feature type="domain" description="Tyrosinase copper-binding" evidence="5">
    <location>
        <begin position="283"/>
        <end position="294"/>
    </location>
</feature>
<dbReference type="PANTHER" id="PTHR11474:SF126">
    <property type="entry name" value="TYROSINASE-LIKE PROTEIN TYR-1-RELATED"/>
    <property type="match status" value="1"/>
</dbReference>
<evidence type="ECO:0000259" key="5">
    <source>
        <dbReference type="PROSITE" id="PS00498"/>
    </source>
</evidence>
<name>A0A8W8MDV3_MAGGI</name>
<reference evidence="6" key="1">
    <citation type="submission" date="2022-08" db="UniProtKB">
        <authorList>
            <consortium name="EnsemblMetazoa"/>
        </authorList>
    </citation>
    <scope>IDENTIFICATION</scope>
    <source>
        <strain evidence="6">05x7-T-G4-1.051#20</strain>
    </source>
</reference>
<dbReference type="InterPro" id="IPR050316">
    <property type="entry name" value="Tyrosinase/Hemocyanin"/>
</dbReference>
<dbReference type="GO" id="GO:0046872">
    <property type="term" value="F:metal ion binding"/>
    <property type="evidence" value="ECO:0007669"/>
    <property type="project" value="UniProtKB-KW"/>
</dbReference>
<feature type="compositionally biased region" description="Basic residues" evidence="3">
    <location>
        <begin position="88"/>
        <end position="105"/>
    </location>
</feature>
<evidence type="ECO:0000256" key="3">
    <source>
        <dbReference type="SAM" id="MobiDB-lite"/>
    </source>
</evidence>
<dbReference type="PRINTS" id="PR00092">
    <property type="entry name" value="TYROSINASE"/>
</dbReference>
<evidence type="ECO:0000313" key="6">
    <source>
        <dbReference type="EnsemblMetazoa" id="G32496.1:cds"/>
    </source>
</evidence>
<proteinExistence type="predicted"/>
<dbReference type="PROSITE" id="PS00498">
    <property type="entry name" value="TYROSINASE_2"/>
    <property type="match status" value="1"/>
</dbReference>
<dbReference type="Gene3D" id="1.10.1280.10">
    <property type="entry name" value="Di-copper center containing domain from catechol oxidase"/>
    <property type="match status" value="1"/>
</dbReference>
<evidence type="ECO:0000256" key="2">
    <source>
        <dbReference type="ARBA" id="ARBA00023008"/>
    </source>
</evidence>